<keyword evidence="4 7" id="KW-0521">NADP</keyword>
<comment type="caution">
    <text evidence="7">Lacks conserved residue(s) required for the propagation of feature annotation.</text>
</comment>
<dbReference type="InterPro" id="IPR001282">
    <property type="entry name" value="G6P_DH"/>
</dbReference>
<dbReference type="GO" id="GO:0050661">
    <property type="term" value="F:NADP binding"/>
    <property type="evidence" value="ECO:0007669"/>
    <property type="project" value="UniProtKB-UniRule"/>
</dbReference>
<evidence type="ECO:0000256" key="5">
    <source>
        <dbReference type="ARBA" id="ARBA00023002"/>
    </source>
</evidence>
<dbReference type="PRINTS" id="PR00079">
    <property type="entry name" value="G6PDHDRGNASE"/>
</dbReference>
<dbReference type="Pfam" id="PF00479">
    <property type="entry name" value="G6PD_N"/>
    <property type="match status" value="1"/>
</dbReference>
<keyword evidence="3 7" id="KW-0313">Glucose metabolism</keyword>
<proteinExistence type="inferred from homology"/>
<feature type="active site" description="Proton acceptor" evidence="7">
    <location>
        <position position="245"/>
    </location>
</feature>
<dbReference type="UniPathway" id="UPA00115">
    <property type="reaction ID" value="UER00408"/>
</dbReference>
<dbReference type="InterPro" id="IPR022675">
    <property type="entry name" value="G6P_DH_C"/>
</dbReference>
<evidence type="ECO:0000313" key="10">
    <source>
        <dbReference type="EMBL" id="PTB94545.1"/>
    </source>
</evidence>
<evidence type="ECO:0000256" key="2">
    <source>
        <dbReference type="ARBA" id="ARBA00009975"/>
    </source>
</evidence>
<evidence type="ECO:0000256" key="7">
    <source>
        <dbReference type="HAMAP-Rule" id="MF_00966"/>
    </source>
</evidence>
<protein>
    <recommendedName>
        <fullName evidence="7">Glucose-6-phosphate 1-dehydrogenase</fullName>
        <shortName evidence="7">G6PD</shortName>
        <ecNumber evidence="7">1.1.1.49</ecNumber>
    </recommendedName>
</protein>
<dbReference type="EC" id="1.1.1.49" evidence="7"/>
<dbReference type="GO" id="GO:0006006">
    <property type="term" value="P:glucose metabolic process"/>
    <property type="evidence" value="ECO:0007669"/>
    <property type="project" value="UniProtKB-KW"/>
</dbReference>
<dbReference type="GO" id="GO:0005829">
    <property type="term" value="C:cytosol"/>
    <property type="evidence" value="ECO:0007669"/>
    <property type="project" value="TreeGrafter"/>
</dbReference>
<feature type="binding site" evidence="7">
    <location>
        <position position="187"/>
    </location>
    <ligand>
        <name>substrate</name>
    </ligand>
</feature>
<feature type="binding site" evidence="7">
    <location>
        <position position="221"/>
    </location>
    <ligand>
        <name>substrate</name>
    </ligand>
</feature>
<dbReference type="EMBL" id="PYVU01000127">
    <property type="protein sequence ID" value="PTB94545.1"/>
    <property type="molecule type" value="Genomic_DNA"/>
</dbReference>
<feature type="binding site" evidence="7">
    <location>
        <position position="240"/>
    </location>
    <ligand>
        <name>substrate</name>
    </ligand>
</feature>
<evidence type="ECO:0000256" key="4">
    <source>
        <dbReference type="ARBA" id="ARBA00022857"/>
    </source>
</evidence>
<dbReference type="InterPro" id="IPR036291">
    <property type="entry name" value="NAD(P)-bd_dom_sf"/>
</dbReference>
<comment type="catalytic activity">
    <reaction evidence="7">
        <text>D-glucose 6-phosphate + NADP(+) = 6-phospho-D-glucono-1,5-lactone + NADPH + H(+)</text>
        <dbReference type="Rhea" id="RHEA:15841"/>
        <dbReference type="ChEBI" id="CHEBI:15378"/>
        <dbReference type="ChEBI" id="CHEBI:57783"/>
        <dbReference type="ChEBI" id="CHEBI:57955"/>
        <dbReference type="ChEBI" id="CHEBI:58349"/>
        <dbReference type="ChEBI" id="CHEBI:61548"/>
        <dbReference type="EC" id="1.1.1.49"/>
    </reaction>
</comment>
<dbReference type="NCBIfam" id="TIGR00871">
    <property type="entry name" value="zwf"/>
    <property type="match status" value="1"/>
</dbReference>
<dbReference type="Gene3D" id="3.40.50.720">
    <property type="entry name" value="NAD(P)-binding Rossmann-like Domain"/>
    <property type="match status" value="1"/>
</dbReference>
<dbReference type="GO" id="GO:0009051">
    <property type="term" value="P:pentose-phosphate shunt, oxidative branch"/>
    <property type="evidence" value="ECO:0007669"/>
    <property type="project" value="TreeGrafter"/>
</dbReference>
<dbReference type="Pfam" id="PF02781">
    <property type="entry name" value="G6PD_C"/>
    <property type="match status" value="1"/>
</dbReference>
<comment type="function">
    <text evidence="7">Catalyzes the oxidation of glucose 6-phosphate to 6-phosphogluconolactone.</text>
</comment>
<evidence type="ECO:0000256" key="1">
    <source>
        <dbReference type="ARBA" id="ARBA00004937"/>
    </source>
</evidence>
<dbReference type="GO" id="GO:0004345">
    <property type="term" value="F:glucose-6-phosphate dehydrogenase activity"/>
    <property type="evidence" value="ECO:0007669"/>
    <property type="project" value="UniProtKB-UniRule"/>
</dbReference>
<feature type="binding site" evidence="7">
    <location>
        <position position="49"/>
    </location>
    <ligand>
        <name>NADP(+)</name>
        <dbReference type="ChEBI" id="CHEBI:58349"/>
    </ligand>
</feature>
<dbReference type="InterPro" id="IPR019796">
    <property type="entry name" value="G6P_DH_AS"/>
</dbReference>
<reference evidence="10 11" key="1">
    <citation type="submission" date="2018-03" db="EMBL/GenBank/DDBJ databases">
        <title>Cross-interface Injection: A General Nanoliter Liquid Handling Method Applied to Single Cells Genome Amplification Automated Nanoliter Liquid Handling Applied to Single Cell Multiple Displacement Amplification.</title>
        <authorList>
            <person name="Yun J."/>
            <person name="Xu P."/>
            <person name="Xu J."/>
            <person name="Dai X."/>
            <person name="Wang Y."/>
            <person name="Zheng X."/>
            <person name="Cao C."/>
            <person name="Yi Q."/>
            <person name="Zhu Y."/>
            <person name="Wang L."/>
            <person name="Dong Z."/>
            <person name="Huang Y."/>
            <person name="Huang L."/>
            <person name="Du W."/>
        </authorList>
    </citation>
    <scope>NUCLEOTIDE SEQUENCE [LARGE SCALE GENOMIC DNA]</scope>
    <source>
        <strain evidence="10 11">Z-D1-2</strain>
    </source>
</reference>
<feature type="domain" description="Glucose-6-phosphate dehydrogenase NAD-binding" evidence="8">
    <location>
        <begin position="12"/>
        <end position="192"/>
    </location>
</feature>
<dbReference type="SUPFAM" id="SSF51735">
    <property type="entry name" value="NAD(P)-binding Rossmann-fold domains"/>
    <property type="match status" value="1"/>
</dbReference>
<comment type="caution">
    <text evidence="10">The sequence shown here is derived from an EMBL/GenBank/DDBJ whole genome shotgun (WGS) entry which is preliminary data.</text>
</comment>
<evidence type="ECO:0000256" key="6">
    <source>
        <dbReference type="ARBA" id="ARBA00023277"/>
    </source>
</evidence>
<dbReference type="Gene3D" id="3.30.360.10">
    <property type="entry name" value="Dihydrodipicolinate Reductase, domain 2"/>
    <property type="match status" value="1"/>
</dbReference>
<feature type="binding site" evidence="7">
    <location>
        <position position="153"/>
    </location>
    <ligand>
        <name>NADP(+)</name>
        <dbReference type="ChEBI" id="CHEBI:58349"/>
    </ligand>
</feature>
<keyword evidence="5 7" id="KW-0560">Oxidoreductase</keyword>
<feature type="binding site" evidence="7">
    <location>
        <position position="345"/>
    </location>
    <ligand>
        <name>substrate</name>
    </ligand>
</feature>
<dbReference type="HAMAP" id="MF_00966">
    <property type="entry name" value="G6PD"/>
    <property type="match status" value="1"/>
</dbReference>
<dbReference type="PANTHER" id="PTHR23429:SF0">
    <property type="entry name" value="GLUCOSE-6-PHOSPHATE 1-DEHYDROGENASE"/>
    <property type="match status" value="1"/>
</dbReference>
<sequence>MSKTKIEDQVLVIFGASGDLTMRKLIPAVFNLYKRGFLPQNYQVLGVSRTHYTDQEYQKLAVLENPHLPTSEKEELAVFAQHVRYQAIDTADIAGYHTLKERLDNLFKECSISKNCIFYLSTPPSLYETIGANLSKVGLNKESDGWKRVIIEKPFGYDLASANALNERLLNCFQENQLYRIDHYLGKETVQNLLVTRFANSIFEPLWNRNYIQRVEITSAESVGVEKRGGYYDKSGAMRDMIQNHLLQLVALVAMEPPAKMDATSIRNEKDKVFQAIRPLTQEEIRKDVIRGQYMASTYKEEAMTGYREETGVAPESRTETFAAIKFFIDNWRWADVPFYIRTGKKLPTRVSEVVIHFKPNHHHLFSDKKLPNQQNILVFRIQPNEGILLKFGLKVPGTGVNVESVNMDFLYEDLSNTYVPEAYERLLLDCMQGDATLYARGDSVLKAWEFVDPILKAWKDDPSIPVYGYPAGTWGPENAMNMIEGEGLKWRNPCKNLTNDGIYCEL</sequence>
<evidence type="ECO:0000256" key="3">
    <source>
        <dbReference type="ARBA" id="ARBA00022526"/>
    </source>
</evidence>
<gene>
    <name evidence="7" type="primary">zwf</name>
    <name evidence="10" type="ORF">C9994_12015</name>
</gene>
<dbReference type="AlphaFoldDB" id="A0A2T4DL63"/>
<dbReference type="PANTHER" id="PTHR23429">
    <property type="entry name" value="GLUCOSE-6-PHOSPHATE 1-DEHYDROGENASE G6PD"/>
    <property type="match status" value="1"/>
</dbReference>
<name>A0A2T4DL63_9BACT</name>
<dbReference type="PROSITE" id="PS00069">
    <property type="entry name" value="G6P_DEHYDROGENASE"/>
    <property type="match status" value="1"/>
</dbReference>
<organism evidence="10 11">
    <name type="scientific">Marivirga lumbricoides</name>
    <dbReference type="NCBI Taxonomy" id="1046115"/>
    <lineage>
        <taxon>Bacteria</taxon>
        <taxon>Pseudomonadati</taxon>
        <taxon>Bacteroidota</taxon>
        <taxon>Cytophagia</taxon>
        <taxon>Cytophagales</taxon>
        <taxon>Marivirgaceae</taxon>
        <taxon>Marivirga</taxon>
    </lineage>
</organism>
<dbReference type="Proteomes" id="UP000240608">
    <property type="component" value="Unassembled WGS sequence"/>
</dbReference>
<accession>A0A2T4DL63</accession>
<comment type="similarity">
    <text evidence="2 7">Belongs to the glucose-6-phosphate dehydrogenase family.</text>
</comment>
<keyword evidence="6 7" id="KW-0119">Carbohydrate metabolism</keyword>
<comment type="pathway">
    <text evidence="1 7">Carbohydrate degradation; pentose phosphate pathway; D-ribulose 5-phosphate from D-glucose 6-phosphate (oxidative stage): step 1/3.</text>
</comment>
<dbReference type="PIRSF" id="PIRSF000110">
    <property type="entry name" value="G6PD"/>
    <property type="match status" value="1"/>
</dbReference>
<dbReference type="InterPro" id="IPR022674">
    <property type="entry name" value="G6P_DH_NAD-bd"/>
</dbReference>
<feature type="domain" description="Glucose-6-phosphate dehydrogenase C-terminal" evidence="9">
    <location>
        <begin position="194"/>
        <end position="492"/>
    </location>
</feature>
<feature type="binding site" evidence="7">
    <location>
        <position position="183"/>
    </location>
    <ligand>
        <name>substrate</name>
    </ligand>
</feature>
<evidence type="ECO:0000259" key="8">
    <source>
        <dbReference type="Pfam" id="PF00479"/>
    </source>
</evidence>
<evidence type="ECO:0000313" key="11">
    <source>
        <dbReference type="Proteomes" id="UP000240608"/>
    </source>
</evidence>
<evidence type="ECO:0000259" key="9">
    <source>
        <dbReference type="Pfam" id="PF02781"/>
    </source>
</evidence>
<dbReference type="SUPFAM" id="SSF55347">
    <property type="entry name" value="Glyceraldehyde-3-phosphate dehydrogenase-like, C-terminal domain"/>
    <property type="match status" value="1"/>
</dbReference>